<evidence type="ECO:0000313" key="1">
    <source>
        <dbReference type="EMBL" id="CAD9551511.1"/>
    </source>
</evidence>
<proteinExistence type="predicted"/>
<sequence>MLATIDSAEIERRRSSILRHAALFTAHGTLMSIESFLLSDGASGPLRCEPLGPMNNDGFHVRSPIPLGVLSSRFNTACPRRKRARAGVLEPLQRTAAAATRLMKSITNSVSTIVSHVTGSR</sequence>
<dbReference type="EMBL" id="HBGU01083714">
    <property type="protein sequence ID" value="CAD9551511.1"/>
    <property type="molecule type" value="Transcribed_RNA"/>
</dbReference>
<gene>
    <name evidence="1" type="ORF">CBRE1094_LOCUS45676</name>
</gene>
<accession>A0A7S2NNI6</accession>
<organism evidence="1">
    <name type="scientific">Haptolina brevifila</name>
    <dbReference type="NCBI Taxonomy" id="156173"/>
    <lineage>
        <taxon>Eukaryota</taxon>
        <taxon>Haptista</taxon>
        <taxon>Haptophyta</taxon>
        <taxon>Prymnesiophyceae</taxon>
        <taxon>Prymnesiales</taxon>
        <taxon>Prymnesiaceae</taxon>
        <taxon>Haptolina</taxon>
    </lineage>
</organism>
<name>A0A7S2NNI6_9EUKA</name>
<dbReference type="AlphaFoldDB" id="A0A7S2NNI6"/>
<reference evidence="1" key="1">
    <citation type="submission" date="2021-01" db="EMBL/GenBank/DDBJ databases">
        <authorList>
            <person name="Corre E."/>
            <person name="Pelletier E."/>
            <person name="Niang G."/>
            <person name="Scheremetjew M."/>
            <person name="Finn R."/>
            <person name="Kale V."/>
            <person name="Holt S."/>
            <person name="Cochrane G."/>
            <person name="Meng A."/>
            <person name="Brown T."/>
            <person name="Cohen L."/>
        </authorList>
    </citation>
    <scope>NUCLEOTIDE SEQUENCE</scope>
    <source>
        <strain evidence="1">UTEX LB 985</strain>
    </source>
</reference>
<protein>
    <submittedName>
        <fullName evidence="1">Uncharacterized protein</fullName>
    </submittedName>
</protein>